<dbReference type="Gene3D" id="3.40.50.200">
    <property type="entry name" value="Peptidase S8/S53 domain"/>
    <property type="match status" value="1"/>
</dbReference>
<evidence type="ECO:0000256" key="1">
    <source>
        <dbReference type="ARBA" id="ARBA00011073"/>
    </source>
</evidence>
<comment type="similarity">
    <text evidence="1 5 6">Belongs to the peptidase S8 family.</text>
</comment>
<dbReference type="Pfam" id="PF00082">
    <property type="entry name" value="Peptidase_S8"/>
    <property type="match status" value="1"/>
</dbReference>
<dbReference type="Proteomes" id="UP000254866">
    <property type="component" value="Unassembled WGS sequence"/>
</dbReference>
<gene>
    <name evidence="8" type="ORF">BP5553_04971</name>
</gene>
<evidence type="ECO:0000313" key="8">
    <source>
        <dbReference type="EMBL" id="RDL37538.1"/>
    </source>
</evidence>
<evidence type="ECO:0000313" key="9">
    <source>
        <dbReference type="Proteomes" id="UP000254866"/>
    </source>
</evidence>
<dbReference type="PANTHER" id="PTHR43399:SF4">
    <property type="entry name" value="CELL WALL-ASSOCIATED PROTEASE"/>
    <property type="match status" value="1"/>
</dbReference>
<name>A0A370TPU9_9HELO</name>
<evidence type="ECO:0000256" key="4">
    <source>
        <dbReference type="ARBA" id="ARBA00022825"/>
    </source>
</evidence>
<organism evidence="8 9">
    <name type="scientific">Venustampulla echinocandica</name>
    <dbReference type="NCBI Taxonomy" id="2656787"/>
    <lineage>
        <taxon>Eukaryota</taxon>
        <taxon>Fungi</taxon>
        <taxon>Dikarya</taxon>
        <taxon>Ascomycota</taxon>
        <taxon>Pezizomycotina</taxon>
        <taxon>Leotiomycetes</taxon>
        <taxon>Helotiales</taxon>
        <taxon>Pleuroascaceae</taxon>
        <taxon>Venustampulla</taxon>
    </lineage>
</organism>
<feature type="active site" description="Charge relay system" evidence="5">
    <location>
        <position position="604"/>
    </location>
</feature>
<dbReference type="InterPro" id="IPR051048">
    <property type="entry name" value="Peptidase_S8/S53_subtilisin"/>
</dbReference>
<dbReference type="InterPro" id="IPR023827">
    <property type="entry name" value="Peptidase_S8_Asp-AS"/>
</dbReference>
<protein>
    <recommendedName>
        <fullName evidence="7">Peptidase S8/S53 domain-containing protein</fullName>
    </recommendedName>
</protein>
<feature type="domain" description="Peptidase S8/S53" evidence="7">
    <location>
        <begin position="397"/>
        <end position="632"/>
    </location>
</feature>
<dbReference type="PROSITE" id="PS00136">
    <property type="entry name" value="SUBTILASE_ASP"/>
    <property type="match status" value="1"/>
</dbReference>
<reference evidence="8 9" key="1">
    <citation type="journal article" date="2018" name="IMA Fungus">
        <title>IMA Genome-F 9: Draft genome sequence of Annulohypoxylon stygium, Aspergillus mulundensis, Berkeleyomyces basicola (syn. Thielaviopsis basicola), Ceratocystis smalleyi, two Cercospora beticola strains, Coleophoma cylindrospora, Fusarium fracticaudum, Phialophora cf. hyalina, and Morchella septimelata.</title>
        <authorList>
            <person name="Wingfield B.D."/>
            <person name="Bills G.F."/>
            <person name="Dong Y."/>
            <person name="Huang W."/>
            <person name="Nel W.J."/>
            <person name="Swalarsk-Parry B.S."/>
            <person name="Vaghefi N."/>
            <person name="Wilken P.M."/>
            <person name="An Z."/>
            <person name="de Beer Z.W."/>
            <person name="De Vos L."/>
            <person name="Chen L."/>
            <person name="Duong T.A."/>
            <person name="Gao Y."/>
            <person name="Hammerbacher A."/>
            <person name="Kikkert J.R."/>
            <person name="Li Y."/>
            <person name="Li H."/>
            <person name="Li K."/>
            <person name="Li Q."/>
            <person name="Liu X."/>
            <person name="Ma X."/>
            <person name="Naidoo K."/>
            <person name="Pethybridge S.J."/>
            <person name="Sun J."/>
            <person name="Steenkamp E.T."/>
            <person name="van der Nest M.A."/>
            <person name="van Wyk S."/>
            <person name="Wingfield M.J."/>
            <person name="Xiong C."/>
            <person name="Yue Q."/>
            <person name="Zhang X."/>
        </authorList>
    </citation>
    <scope>NUCLEOTIDE SEQUENCE [LARGE SCALE GENOMIC DNA]</scope>
    <source>
        <strain evidence="8 9">BP 5553</strain>
    </source>
</reference>
<evidence type="ECO:0000256" key="2">
    <source>
        <dbReference type="ARBA" id="ARBA00022670"/>
    </source>
</evidence>
<dbReference type="PRINTS" id="PR00723">
    <property type="entry name" value="SUBTILISIN"/>
</dbReference>
<dbReference type="InterPro" id="IPR015500">
    <property type="entry name" value="Peptidase_S8_subtilisin-rel"/>
</dbReference>
<evidence type="ECO:0000256" key="5">
    <source>
        <dbReference type="PROSITE-ProRule" id="PRU01240"/>
    </source>
</evidence>
<dbReference type="GO" id="GO:0006508">
    <property type="term" value="P:proteolysis"/>
    <property type="evidence" value="ECO:0007669"/>
    <property type="project" value="UniProtKB-KW"/>
</dbReference>
<sequence length="691" mass="77246">MDNALRQLVLEINRQFASSRLDGHLEATTNGGVISRWKQGHEYRLLLSTLKNCLSSSQELPGDVQMEQLSQPQDLALWPILAFCEPESSIDPEASKSQSKALQSVRSMRALTGQLSIQSGREVWKGPLALKWASEEQSSLILIEGSYQTVTDIESSALDVIEYFEEHNQRVIWILNDQSFYLNKWNSSTLLKQIAVQILSKNGTIKSLRDLALMVERFRAACSETDWFSIIAASLEGFSPVYMVIDLGPLRVWKTQTPSFGIFQQLFDALGKETNAIVKMALFSFYGFQGHVSTSKAPIVRLASQGVRSPSTPSTILGQDPRARNPRTKIGLPLLREIEALIPVPPLWQEPSVGQELGGVAASKHVKGPRDWFQEMESFEKCVDASRKEPDELSPRVKVALLDTGVDLSHPYIAREFQDGRIKCYDFVQDTNTIEDIDGHGTHCSSILAKLAPNAEIYVGRVLVKSQAERNSPATLTRAIQHASNIWKVDIISLSLGFTEDDEDLRDEIRKACASNILIFAAAANNTTNEITPIRFPARMKEVFCIFASNGHGRPSDFNPQPKSDRPNFTFPGEKVEGAWPAGIPTEGSFVRKDAVYKSQDGTSCATPVAAAVAAGILEFAWQERENQIRRVRLLKHYSGMSEIFLKLMVDDYRIGDNSYRYVKPWKLISCYARKDEIPIHMSHITDHIDG</sequence>
<evidence type="ECO:0000259" key="7">
    <source>
        <dbReference type="Pfam" id="PF00082"/>
    </source>
</evidence>
<dbReference type="AlphaFoldDB" id="A0A370TPU9"/>
<dbReference type="SUPFAM" id="SSF52743">
    <property type="entry name" value="Subtilisin-like"/>
    <property type="match status" value="1"/>
</dbReference>
<comment type="caution">
    <text evidence="8">The sequence shown here is derived from an EMBL/GenBank/DDBJ whole genome shotgun (WGS) entry which is preliminary data.</text>
</comment>
<dbReference type="InterPro" id="IPR023828">
    <property type="entry name" value="Peptidase_S8_Ser-AS"/>
</dbReference>
<keyword evidence="9" id="KW-1185">Reference proteome</keyword>
<dbReference type="STRING" id="2656787.A0A370TPU9"/>
<feature type="active site" description="Charge relay system" evidence="5">
    <location>
        <position position="403"/>
    </location>
</feature>
<dbReference type="EMBL" id="NPIC01000003">
    <property type="protein sequence ID" value="RDL37538.1"/>
    <property type="molecule type" value="Genomic_DNA"/>
</dbReference>
<evidence type="ECO:0000256" key="6">
    <source>
        <dbReference type="RuleBase" id="RU003355"/>
    </source>
</evidence>
<dbReference type="GO" id="GO:0004252">
    <property type="term" value="F:serine-type endopeptidase activity"/>
    <property type="evidence" value="ECO:0007669"/>
    <property type="project" value="UniProtKB-UniRule"/>
</dbReference>
<dbReference type="GeneID" id="43597820"/>
<evidence type="ECO:0000256" key="3">
    <source>
        <dbReference type="ARBA" id="ARBA00022801"/>
    </source>
</evidence>
<dbReference type="OrthoDB" id="206201at2759"/>
<dbReference type="PROSITE" id="PS00138">
    <property type="entry name" value="SUBTILASE_SER"/>
    <property type="match status" value="1"/>
</dbReference>
<feature type="active site" description="Charge relay system" evidence="5">
    <location>
        <position position="440"/>
    </location>
</feature>
<dbReference type="CDD" id="cd00306">
    <property type="entry name" value="Peptidases_S8_S53"/>
    <property type="match status" value="1"/>
</dbReference>
<dbReference type="InterPro" id="IPR000209">
    <property type="entry name" value="Peptidase_S8/S53_dom"/>
</dbReference>
<proteinExistence type="inferred from homology"/>
<keyword evidence="2 5" id="KW-0645">Protease</keyword>
<keyword evidence="3 5" id="KW-0378">Hydrolase</keyword>
<dbReference type="PANTHER" id="PTHR43399">
    <property type="entry name" value="SUBTILISIN-RELATED"/>
    <property type="match status" value="1"/>
</dbReference>
<dbReference type="InterPro" id="IPR036852">
    <property type="entry name" value="Peptidase_S8/S53_dom_sf"/>
</dbReference>
<accession>A0A370TPU9</accession>
<keyword evidence="4 5" id="KW-0720">Serine protease</keyword>
<dbReference type="PROSITE" id="PS51892">
    <property type="entry name" value="SUBTILASE"/>
    <property type="match status" value="1"/>
</dbReference>
<dbReference type="RefSeq" id="XP_031870194.1">
    <property type="nucleotide sequence ID" value="XM_032013594.1"/>
</dbReference>